<evidence type="ECO:0000259" key="13">
    <source>
        <dbReference type="Pfam" id="PF10699"/>
    </source>
</evidence>
<feature type="compositionally biased region" description="Basic and acidic residues" evidence="11">
    <location>
        <begin position="44"/>
        <end position="56"/>
    </location>
</feature>
<dbReference type="GO" id="GO:0008289">
    <property type="term" value="F:lipid binding"/>
    <property type="evidence" value="ECO:0007669"/>
    <property type="project" value="UniProtKB-KW"/>
</dbReference>
<feature type="transmembrane region" description="Helical" evidence="12">
    <location>
        <begin position="865"/>
        <end position="889"/>
    </location>
</feature>
<feature type="region of interest" description="Disordered" evidence="11">
    <location>
        <begin position="141"/>
        <end position="257"/>
    </location>
</feature>
<feature type="region of interest" description="Disordered" evidence="11">
    <location>
        <begin position="425"/>
        <end position="470"/>
    </location>
</feature>
<name>A0A834NQX7_VESPE</name>
<evidence type="ECO:0000256" key="2">
    <source>
        <dbReference type="ARBA" id="ARBA00010929"/>
    </source>
</evidence>
<sequence>MKKNRLDEDVTLGPDTRKSIIPALLSSANGTLGNSTSPLVESRSAIKEKKTRRDTLQDSTSKLLSSIKANSKGPYYKTSFNSNMKEQQQRNYESSKSSVKRSLLRGHENNDKSFLFYPHQNQPQHFSELLLKRYVPNDTGSVFSINKRQRERDKKKKRKINSQNSSNAKFPRQALRSKMSIETPTIVKREMKKKKSRVKSNNKANLESLFKSHGSKDSKSVSKKKKHDTRDSNNSESLRNVIKPNTSMEKESLNSENGIGTEASHLKCTDKNSFLDLHKRKVGKRMKKKMDDNEDIKKLTGIRRKKKKKKKKRKKAKSQENMFDIPEVKTKWKLIKRNLLSISNIKRNKGIDQSEALKLVKRNLLTIPKIKIKMGIDESKILGVAKKNLSSISKRKKRMMINESKVLRLAKRNLLSIQENMEMDESKALKTKGETNKESKSTLVRQRQSKTDGKQVRGGQDCSNRDQSLDVDESKYSESAHCLRFSDLWYSVYRLDEPILDQAVSLQLYEKRSLPDGTTRWEDLTRSMIRLDNFARRYRSNDDTLAFTYRATKKVSKQFPATLDVRKDRLLIPSSVSTGKDFKISQSKDAFEEYLIVRASEISKDGNECDKVGVGFKAFVEQPDRCGRLEGTCLKNQPLSYWKHDREAREAGRAGCYFLSNFASVPREAIKYNVSGSGSGEFLALEYHSPHVSAIDIEVRNDYNSVASAGPFGRITHIYVDSTSLIHTIVMIVIRNVGSTPSIYRPRIVNCPQGLPASWSNVKGLVQIILPRQNRRIVFDLYGELPFNEFECTVELLDRLGKTVATRRMKVRRMDRCFCVWHCLCACVAVADGCRPMSTMHYHAAGFQSPVPNVPMRSSSFDGSFFDIIFLLLSILALFLFMGVSKWIIGIYIPEVSRWGLDTLLRTTKMSEYFEDDLKCRCIVTDESGFPVHPDTGNRSIRICSRKTEFLLNVIFFLVYPVAVSWHHIQKFISKESGSYSSDESKTCLTSDKDEYENLVTVCTYGDSKNSKMEADDTNYVMNELKKSQESLQEYNRYKDFSEQK</sequence>
<feature type="domain" description="Generative cell specific-1/HAP2" evidence="13">
    <location>
        <begin position="450"/>
        <end position="812"/>
    </location>
</feature>
<feature type="compositionally biased region" description="Polar residues" evidence="11">
    <location>
        <begin position="78"/>
        <end position="92"/>
    </location>
</feature>
<dbReference type="EMBL" id="JACSDY010000011">
    <property type="protein sequence ID" value="KAF7415794.1"/>
    <property type="molecule type" value="Genomic_DNA"/>
</dbReference>
<feature type="compositionally biased region" description="Basic residues" evidence="11">
    <location>
        <begin position="190"/>
        <end position="200"/>
    </location>
</feature>
<dbReference type="PANTHER" id="PTHR31764">
    <property type="entry name" value="PROTEIN HAPLESS 2"/>
    <property type="match status" value="1"/>
</dbReference>
<dbReference type="GO" id="GO:0007338">
    <property type="term" value="P:single fertilization"/>
    <property type="evidence" value="ECO:0007669"/>
    <property type="project" value="UniProtKB-KW"/>
</dbReference>
<dbReference type="Proteomes" id="UP000600918">
    <property type="component" value="Unassembled WGS sequence"/>
</dbReference>
<evidence type="ECO:0000256" key="10">
    <source>
        <dbReference type="ARBA" id="ARBA00023279"/>
    </source>
</evidence>
<proteinExistence type="inferred from homology"/>
<keyword evidence="15" id="KW-1185">Reference proteome</keyword>
<reference evidence="14" key="1">
    <citation type="journal article" date="2020" name="G3 (Bethesda)">
        <title>High-Quality Assemblies for Three Invasive Social Wasps from the &lt;i&gt;Vespula&lt;/i&gt; Genus.</title>
        <authorList>
            <person name="Harrop T.W.R."/>
            <person name="Guhlin J."/>
            <person name="McLaughlin G.M."/>
            <person name="Permina E."/>
            <person name="Stockwell P."/>
            <person name="Gilligan J."/>
            <person name="Le Lec M.F."/>
            <person name="Gruber M.A.M."/>
            <person name="Quinn O."/>
            <person name="Lovegrove M."/>
            <person name="Duncan E.J."/>
            <person name="Remnant E.J."/>
            <person name="Van Eeckhoven J."/>
            <person name="Graham B."/>
            <person name="Knapp R.A."/>
            <person name="Langford K.W."/>
            <person name="Kronenberg Z."/>
            <person name="Press M.O."/>
            <person name="Eacker S.M."/>
            <person name="Wilson-Rankin E.E."/>
            <person name="Purcell J."/>
            <person name="Lester P.J."/>
            <person name="Dearden P.K."/>
        </authorList>
    </citation>
    <scope>NUCLEOTIDE SEQUENCE</scope>
    <source>
        <strain evidence="14">Volc-1</strain>
    </source>
</reference>
<keyword evidence="7" id="KW-0446">Lipid-binding</keyword>
<keyword evidence="4 12" id="KW-0812">Transmembrane</keyword>
<dbReference type="InterPro" id="IPR018928">
    <property type="entry name" value="HAP2/GCS1_dom"/>
</dbReference>
<keyword evidence="6 12" id="KW-1133">Transmembrane helix</keyword>
<dbReference type="PANTHER" id="PTHR31764:SF0">
    <property type="entry name" value="GENERATIVE CELL SPECIFIC-1_HAP2 DOMAIN-CONTAINING PROTEIN"/>
    <property type="match status" value="1"/>
</dbReference>
<organism evidence="14 15">
    <name type="scientific">Vespula pensylvanica</name>
    <name type="common">Western yellow jacket</name>
    <name type="synonym">Wasp</name>
    <dbReference type="NCBI Taxonomy" id="30213"/>
    <lineage>
        <taxon>Eukaryota</taxon>
        <taxon>Metazoa</taxon>
        <taxon>Ecdysozoa</taxon>
        <taxon>Arthropoda</taxon>
        <taxon>Hexapoda</taxon>
        <taxon>Insecta</taxon>
        <taxon>Pterygota</taxon>
        <taxon>Neoptera</taxon>
        <taxon>Endopterygota</taxon>
        <taxon>Hymenoptera</taxon>
        <taxon>Apocrita</taxon>
        <taxon>Aculeata</taxon>
        <taxon>Vespoidea</taxon>
        <taxon>Vespidae</taxon>
        <taxon>Vespinae</taxon>
        <taxon>Vespula</taxon>
    </lineage>
</organism>
<keyword evidence="8 12" id="KW-0472">Membrane</keyword>
<feature type="compositionally biased region" description="Basic residues" evidence="11">
    <location>
        <begin position="147"/>
        <end position="160"/>
    </location>
</feature>
<evidence type="ECO:0000256" key="8">
    <source>
        <dbReference type="ARBA" id="ARBA00023136"/>
    </source>
</evidence>
<dbReference type="Pfam" id="PF10699">
    <property type="entry name" value="HAP2-GCS1"/>
    <property type="match status" value="1"/>
</dbReference>
<dbReference type="AlphaFoldDB" id="A0A834NQX7"/>
<evidence type="ECO:0000256" key="9">
    <source>
        <dbReference type="ARBA" id="ARBA00023157"/>
    </source>
</evidence>
<evidence type="ECO:0000256" key="4">
    <source>
        <dbReference type="ARBA" id="ARBA00022692"/>
    </source>
</evidence>
<keyword evidence="9" id="KW-1015">Disulfide bond</keyword>
<feature type="compositionally biased region" description="Polar residues" evidence="11">
    <location>
        <begin position="234"/>
        <end position="247"/>
    </location>
</feature>
<feature type="compositionally biased region" description="Basic and acidic residues" evidence="11">
    <location>
        <begin position="425"/>
        <end position="440"/>
    </location>
</feature>
<comment type="subcellular location">
    <subcellularLocation>
        <location evidence="1">Cell membrane</location>
        <topology evidence="1">Single-pass type I membrane protein</topology>
    </subcellularLocation>
</comment>
<feature type="compositionally biased region" description="Polar residues" evidence="11">
    <location>
        <begin position="57"/>
        <end position="69"/>
    </location>
</feature>
<gene>
    <name evidence="14" type="ORF">H0235_012386</name>
</gene>
<evidence type="ECO:0000313" key="14">
    <source>
        <dbReference type="EMBL" id="KAF7415794.1"/>
    </source>
</evidence>
<evidence type="ECO:0000256" key="11">
    <source>
        <dbReference type="SAM" id="MobiDB-lite"/>
    </source>
</evidence>
<comment type="similarity">
    <text evidence="2">Belongs to the HAP2/GCS1 family.</text>
</comment>
<feature type="compositionally biased region" description="Polar residues" evidence="11">
    <location>
        <begin position="26"/>
        <end position="39"/>
    </location>
</feature>
<feature type="transmembrane region" description="Helical" evidence="12">
    <location>
        <begin position="950"/>
        <end position="969"/>
    </location>
</feature>
<keyword evidence="5" id="KW-0732">Signal</keyword>
<feature type="region of interest" description="Disordered" evidence="11">
    <location>
        <begin position="26"/>
        <end position="101"/>
    </location>
</feature>
<protein>
    <recommendedName>
        <fullName evidence="13">Generative cell specific-1/HAP2 domain-containing protein</fullName>
    </recommendedName>
</protein>
<evidence type="ECO:0000256" key="6">
    <source>
        <dbReference type="ARBA" id="ARBA00022989"/>
    </source>
</evidence>
<evidence type="ECO:0000256" key="12">
    <source>
        <dbReference type="SAM" id="Phobius"/>
    </source>
</evidence>
<dbReference type="GO" id="GO:0005886">
    <property type="term" value="C:plasma membrane"/>
    <property type="evidence" value="ECO:0007669"/>
    <property type="project" value="UniProtKB-SubCell"/>
</dbReference>
<keyword evidence="10" id="KW-0278">Fertilization</keyword>
<accession>A0A834NQX7</accession>
<dbReference type="InterPro" id="IPR040326">
    <property type="entry name" value="HAP2/GCS1"/>
</dbReference>
<evidence type="ECO:0000256" key="1">
    <source>
        <dbReference type="ARBA" id="ARBA00004251"/>
    </source>
</evidence>
<evidence type="ECO:0000256" key="3">
    <source>
        <dbReference type="ARBA" id="ARBA00022475"/>
    </source>
</evidence>
<evidence type="ECO:0000313" key="15">
    <source>
        <dbReference type="Proteomes" id="UP000600918"/>
    </source>
</evidence>
<evidence type="ECO:0000256" key="5">
    <source>
        <dbReference type="ARBA" id="ARBA00022729"/>
    </source>
</evidence>
<comment type="caution">
    <text evidence="14">The sequence shown here is derived from an EMBL/GenBank/DDBJ whole genome shotgun (WGS) entry which is preliminary data.</text>
</comment>
<keyword evidence="3" id="KW-1003">Cell membrane</keyword>
<evidence type="ECO:0000256" key="7">
    <source>
        <dbReference type="ARBA" id="ARBA00023121"/>
    </source>
</evidence>